<evidence type="ECO:0000256" key="6">
    <source>
        <dbReference type="ARBA" id="ARBA00023136"/>
    </source>
</evidence>
<name>A0ABY4V775_9GAMM</name>
<dbReference type="EMBL" id="CP092418">
    <property type="protein sequence ID" value="USD20037.1"/>
    <property type="molecule type" value="Genomic_DNA"/>
</dbReference>
<dbReference type="SUPFAM" id="SSF103473">
    <property type="entry name" value="MFS general substrate transporter"/>
    <property type="match status" value="1"/>
</dbReference>
<dbReference type="PANTHER" id="PTHR42718">
    <property type="entry name" value="MAJOR FACILITATOR SUPERFAMILY MULTIDRUG TRANSPORTER MFSC"/>
    <property type="match status" value="1"/>
</dbReference>
<dbReference type="InterPro" id="IPR036259">
    <property type="entry name" value="MFS_trans_sf"/>
</dbReference>
<feature type="transmembrane region" description="Helical" evidence="7">
    <location>
        <begin position="335"/>
        <end position="354"/>
    </location>
</feature>
<evidence type="ECO:0000313" key="9">
    <source>
        <dbReference type="EMBL" id="USD20037.1"/>
    </source>
</evidence>
<dbReference type="Gene3D" id="1.20.1250.20">
    <property type="entry name" value="MFS general substrate transporter like domains"/>
    <property type="match status" value="1"/>
</dbReference>
<organism evidence="9 10">
    <name type="scientific">Microbulbifer variabilis</name>
    <dbReference type="NCBI Taxonomy" id="266805"/>
    <lineage>
        <taxon>Bacteria</taxon>
        <taxon>Pseudomonadati</taxon>
        <taxon>Pseudomonadota</taxon>
        <taxon>Gammaproteobacteria</taxon>
        <taxon>Cellvibrionales</taxon>
        <taxon>Microbulbiferaceae</taxon>
        <taxon>Microbulbifer</taxon>
    </lineage>
</organism>
<comment type="subcellular location">
    <subcellularLocation>
        <location evidence="1">Cell membrane</location>
        <topology evidence="1">Multi-pass membrane protein</topology>
    </subcellularLocation>
</comment>
<dbReference type="InterPro" id="IPR020846">
    <property type="entry name" value="MFS_dom"/>
</dbReference>
<feature type="transmembrane region" description="Helical" evidence="7">
    <location>
        <begin position="270"/>
        <end position="295"/>
    </location>
</feature>
<keyword evidence="3" id="KW-1003">Cell membrane</keyword>
<dbReference type="PROSITE" id="PS00216">
    <property type="entry name" value="SUGAR_TRANSPORT_1"/>
    <property type="match status" value="1"/>
</dbReference>
<reference evidence="9" key="1">
    <citation type="submission" date="2022-02" db="EMBL/GenBank/DDBJ databases">
        <title>Coral-associated bacteria.</title>
        <authorList>
            <person name="Tang K."/>
            <person name="Wang X."/>
        </authorList>
    </citation>
    <scope>NUCLEOTIDE SEQUENCE</scope>
    <source>
        <strain evidence="9">SCSIO 43006</strain>
    </source>
</reference>
<keyword evidence="6 7" id="KW-0472">Membrane</keyword>
<feature type="transmembrane region" description="Helical" evidence="7">
    <location>
        <begin position="360"/>
        <end position="388"/>
    </location>
</feature>
<proteinExistence type="predicted"/>
<feature type="transmembrane region" description="Helical" evidence="7">
    <location>
        <begin position="429"/>
        <end position="452"/>
    </location>
</feature>
<keyword evidence="10" id="KW-1185">Reference proteome</keyword>
<protein>
    <submittedName>
        <fullName evidence="9">MFS transporter</fullName>
    </submittedName>
</protein>
<dbReference type="RefSeq" id="WP_252082126.1">
    <property type="nucleotide sequence ID" value="NZ_CP092418.1"/>
</dbReference>
<gene>
    <name evidence="9" type="ORF">MJO52_13215</name>
</gene>
<evidence type="ECO:0000256" key="2">
    <source>
        <dbReference type="ARBA" id="ARBA00022448"/>
    </source>
</evidence>
<keyword evidence="2" id="KW-0813">Transport</keyword>
<evidence type="ECO:0000259" key="8">
    <source>
        <dbReference type="PROSITE" id="PS50850"/>
    </source>
</evidence>
<dbReference type="PRINTS" id="PR01036">
    <property type="entry name" value="TCRTETB"/>
</dbReference>
<dbReference type="InterPro" id="IPR005829">
    <property type="entry name" value="Sugar_transporter_CS"/>
</dbReference>
<feature type="transmembrane region" description="Helical" evidence="7">
    <location>
        <begin position="301"/>
        <end position="323"/>
    </location>
</feature>
<evidence type="ECO:0000313" key="10">
    <source>
        <dbReference type="Proteomes" id="UP001055658"/>
    </source>
</evidence>
<evidence type="ECO:0000256" key="7">
    <source>
        <dbReference type="SAM" id="Phobius"/>
    </source>
</evidence>
<feature type="transmembrane region" description="Helical" evidence="7">
    <location>
        <begin position="400"/>
        <end position="423"/>
    </location>
</feature>
<evidence type="ECO:0000256" key="3">
    <source>
        <dbReference type="ARBA" id="ARBA00022475"/>
    </source>
</evidence>
<dbReference type="PANTHER" id="PTHR42718:SF46">
    <property type="entry name" value="BLR6921 PROTEIN"/>
    <property type="match status" value="1"/>
</dbReference>
<dbReference type="Proteomes" id="UP001055658">
    <property type="component" value="Chromosome"/>
</dbReference>
<dbReference type="PROSITE" id="PS50850">
    <property type="entry name" value="MFS"/>
    <property type="match status" value="1"/>
</dbReference>
<evidence type="ECO:0000256" key="5">
    <source>
        <dbReference type="ARBA" id="ARBA00022989"/>
    </source>
</evidence>
<feature type="transmembrane region" description="Helical" evidence="7">
    <location>
        <begin position="201"/>
        <end position="223"/>
    </location>
</feature>
<feature type="transmembrane region" description="Helical" evidence="7">
    <location>
        <begin position="167"/>
        <end position="189"/>
    </location>
</feature>
<accession>A0ABY4V775</accession>
<feature type="transmembrane region" description="Helical" evidence="7">
    <location>
        <begin position="229"/>
        <end position="249"/>
    </location>
</feature>
<keyword evidence="4 7" id="KW-0812">Transmembrane</keyword>
<feature type="domain" description="Major facilitator superfamily (MFS) profile" evidence="8">
    <location>
        <begin position="15"/>
        <end position="456"/>
    </location>
</feature>
<evidence type="ECO:0000256" key="1">
    <source>
        <dbReference type="ARBA" id="ARBA00004651"/>
    </source>
</evidence>
<evidence type="ECO:0000256" key="4">
    <source>
        <dbReference type="ARBA" id="ARBA00022692"/>
    </source>
</evidence>
<keyword evidence="5 7" id="KW-1133">Transmembrane helix</keyword>
<feature type="transmembrane region" description="Helical" evidence="7">
    <location>
        <begin position="81"/>
        <end position="99"/>
    </location>
</feature>
<dbReference type="Gene3D" id="1.20.1720.10">
    <property type="entry name" value="Multidrug resistance protein D"/>
    <property type="match status" value="1"/>
</dbReference>
<dbReference type="InterPro" id="IPR011701">
    <property type="entry name" value="MFS"/>
</dbReference>
<feature type="transmembrane region" description="Helical" evidence="7">
    <location>
        <begin position="138"/>
        <end position="161"/>
    </location>
</feature>
<feature type="transmembrane region" description="Helical" evidence="7">
    <location>
        <begin position="111"/>
        <end position="131"/>
    </location>
</feature>
<dbReference type="Pfam" id="PF07690">
    <property type="entry name" value="MFS_1"/>
    <property type="match status" value="1"/>
</dbReference>
<sequence length="460" mass="49423">MMADKSTLTSLHYWGLSVLSLAVFLVAGDFTAFSPALPAIAANFSSNFTSVHWVINAYSLTYGVIIVTGGRLADVYGRRRLFIFGVIVFALSSLVGGLAQDLWVLLLCRALMGFAGALIWSAILGMAYNLLPPERAGLAGGLILAALGLSTSLGPILGGFFSEYLTWRWVLFVNIPLAFIIIFLCCRKYPADEVVRIEEDVDYLGALLLSVSLFCFLLAMEVLAQKHAFGLFSTLLLCSSMLFLVGFGCREISKGSAALIPVELIKDASFLSIVFSVLLVATAFFAVLVYIPLLFIKVHKYSALMAGVALLPMMVSSSIFSFVSGLIHEKCGARLLICSGALGMSVGLYWLSVLNESTSYVFFIPGLALVGASLGVYSPAAVTAAVALVDPSKSSLAGGIVYMFRFLGGALALGFNAIILAYYDDIAEGVYRIFEVDAFITFLGFLLPLYFLKGVDARFS</sequence>
<dbReference type="CDD" id="cd17321">
    <property type="entry name" value="MFS_MMR_MDR_like"/>
    <property type="match status" value="1"/>
</dbReference>
<feature type="transmembrane region" description="Helical" evidence="7">
    <location>
        <begin position="51"/>
        <end position="69"/>
    </location>
</feature>